<dbReference type="EMBL" id="JBHTEY010000004">
    <property type="protein sequence ID" value="MFC7616513.1"/>
    <property type="molecule type" value="Genomic_DNA"/>
</dbReference>
<dbReference type="PANTHER" id="PTHR24421">
    <property type="entry name" value="NITRATE/NITRITE SENSOR PROTEIN NARX-RELATED"/>
    <property type="match status" value="1"/>
</dbReference>
<evidence type="ECO:0000256" key="8">
    <source>
        <dbReference type="ARBA" id="ARBA00023012"/>
    </source>
</evidence>
<evidence type="ECO:0000256" key="6">
    <source>
        <dbReference type="ARBA" id="ARBA00022777"/>
    </source>
</evidence>
<evidence type="ECO:0000259" key="10">
    <source>
        <dbReference type="Pfam" id="PF07730"/>
    </source>
</evidence>
<evidence type="ECO:0000256" key="1">
    <source>
        <dbReference type="ARBA" id="ARBA00000085"/>
    </source>
</evidence>
<keyword evidence="9" id="KW-0472">Membrane</keyword>
<dbReference type="Pfam" id="PF07730">
    <property type="entry name" value="HisKA_3"/>
    <property type="match status" value="1"/>
</dbReference>
<dbReference type="Proteomes" id="UP001596512">
    <property type="component" value="Unassembled WGS sequence"/>
</dbReference>
<comment type="catalytic activity">
    <reaction evidence="1">
        <text>ATP + protein L-histidine = ADP + protein N-phospho-L-histidine.</text>
        <dbReference type="EC" id="2.7.13.3"/>
    </reaction>
</comment>
<keyword evidence="9" id="KW-1133">Transmembrane helix</keyword>
<dbReference type="PANTHER" id="PTHR24421:SF10">
    <property type="entry name" value="NITRATE_NITRITE SENSOR PROTEIN NARQ"/>
    <property type="match status" value="1"/>
</dbReference>
<keyword evidence="5" id="KW-0547">Nucleotide-binding</keyword>
<dbReference type="SUPFAM" id="SSF55874">
    <property type="entry name" value="ATPase domain of HSP90 chaperone/DNA topoisomerase II/histidine kinase"/>
    <property type="match status" value="1"/>
</dbReference>
<keyword evidence="6 11" id="KW-0418">Kinase</keyword>
<accession>A0ABW2TUN5</accession>
<protein>
    <recommendedName>
        <fullName evidence="2">histidine kinase</fullName>
        <ecNumber evidence="2">2.7.13.3</ecNumber>
    </recommendedName>
</protein>
<dbReference type="EC" id="2.7.13.3" evidence="2"/>
<keyword evidence="12" id="KW-1185">Reference proteome</keyword>
<evidence type="ECO:0000313" key="11">
    <source>
        <dbReference type="EMBL" id="MFC7616513.1"/>
    </source>
</evidence>
<evidence type="ECO:0000256" key="4">
    <source>
        <dbReference type="ARBA" id="ARBA00022679"/>
    </source>
</evidence>
<feature type="transmembrane region" description="Helical" evidence="9">
    <location>
        <begin position="40"/>
        <end position="60"/>
    </location>
</feature>
<dbReference type="Gene3D" id="3.30.565.10">
    <property type="entry name" value="Histidine kinase-like ATPase, C-terminal domain"/>
    <property type="match status" value="1"/>
</dbReference>
<gene>
    <name evidence="11" type="ORF">ACFQV2_26635</name>
</gene>
<keyword evidence="9" id="KW-0812">Transmembrane</keyword>
<evidence type="ECO:0000256" key="2">
    <source>
        <dbReference type="ARBA" id="ARBA00012438"/>
    </source>
</evidence>
<dbReference type="CDD" id="cd16917">
    <property type="entry name" value="HATPase_UhpB-NarQ-NarX-like"/>
    <property type="match status" value="1"/>
</dbReference>
<feature type="domain" description="Signal transduction histidine kinase subgroup 3 dimerisation and phosphoacceptor" evidence="10">
    <location>
        <begin position="101"/>
        <end position="165"/>
    </location>
</feature>
<proteinExistence type="predicted"/>
<dbReference type="InterPro" id="IPR050482">
    <property type="entry name" value="Sensor_HK_TwoCompSys"/>
</dbReference>
<dbReference type="InterPro" id="IPR011712">
    <property type="entry name" value="Sig_transdc_His_kin_sub3_dim/P"/>
</dbReference>
<sequence>MLLFTLLGAATGAVVAAQLVTGGSPGDFGDPDGATWYDPITFVLFGVLLAFVAVQGLLGVERLDLALARRFLGPTGEEVLRRRVTELTASRAEVVAAVTAERRRIERDLHDGVQQRLVALGMLLGRARRTTDPAVADDLLRQAHEQAGRTLADLREVTWRVYPVALDSGGLRAALEALAELAPVPVRLRYAVDGRLPEAVEVAAYFVACEAVTNAVKHAGASRVDMVVERVGAVVAVRIGDDGVGGADPGGSGLSGLARRVAAADGAFAVDSPVGGPTVVTAELPCG</sequence>
<evidence type="ECO:0000256" key="7">
    <source>
        <dbReference type="ARBA" id="ARBA00022840"/>
    </source>
</evidence>
<dbReference type="InterPro" id="IPR036890">
    <property type="entry name" value="HATPase_C_sf"/>
</dbReference>
<evidence type="ECO:0000256" key="5">
    <source>
        <dbReference type="ARBA" id="ARBA00022741"/>
    </source>
</evidence>
<dbReference type="GO" id="GO:0016301">
    <property type="term" value="F:kinase activity"/>
    <property type="evidence" value="ECO:0007669"/>
    <property type="project" value="UniProtKB-KW"/>
</dbReference>
<keyword evidence="4" id="KW-0808">Transferase</keyword>
<name>A0ABW2TUN5_9PSEU</name>
<keyword evidence="7" id="KW-0067">ATP-binding</keyword>
<evidence type="ECO:0000313" key="12">
    <source>
        <dbReference type="Proteomes" id="UP001596512"/>
    </source>
</evidence>
<evidence type="ECO:0000256" key="3">
    <source>
        <dbReference type="ARBA" id="ARBA00022553"/>
    </source>
</evidence>
<reference evidence="12" key="1">
    <citation type="journal article" date="2019" name="Int. J. Syst. Evol. Microbiol.">
        <title>The Global Catalogue of Microorganisms (GCM) 10K type strain sequencing project: providing services to taxonomists for standard genome sequencing and annotation.</title>
        <authorList>
            <consortium name="The Broad Institute Genomics Platform"/>
            <consortium name="The Broad Institute Genome Sequencing Center for Infectious Disease"/>
            <person name="Wu L."/>
            <person name="Ma J."/>
        </authorList>
    </citation>
    <scope>NUCLEOTIDE SEQUENCE [LARGE SCALE GENOMIC DNA]</scope>
    <source>
        <strain evidence="12">JCM 17695</strain>
    </source>
</reference>
<dbReference type="Gene3D" id="1.20.5.1930">
    <property type="match status" value="1"/>
</dbReference>
<organism evidence="11 12">
    <name type="scientific">Actinokineospora soli</name>
    <dbReference type="NCBI Taxonomy" id="1048753"/>
    <lineage>
        <taxon>Bacteria</taxon>
        <taxon>Bacillati</taxon>
        <taxon>Actinomycetota</taxon>
        <taxon>Actinomycetes</taxon>
        <taxon>Pseudonocardiales</taxon>
        <taxon>Pseudonocardiaceae</taxon>
        <taxon>Actinokineospora</taxon>
    </lineage>
</organism>
<evidence type="ECO:0000256" key="9">
    <source>
        <dbReference type="SAM" id="Phobius"/>
    </source>
</evidence>
<keyword evidence="3" id="KW-0597">Phosphoprotein</keyword>
<comment type="caution">
    <text evidence="11">The sequence shown here is derived from an EMBL/GenBank/DDBJ whole genome shotgun (WGS) entry which is preliminary data.</text>
</comment>
<keyword evidence="8" id="KW-0902">Two-component regulatory system</keyword>